<dbReference type="OrthoDB" id="2972109at2"/>
<organism evidence="1 2">
    <name type="scientific">Aneurinibacillus thermoaerophilus</name>
    <dbReference type="NCBI Taxonomy" id="143495"/>
    <lineage>
        <taxon>Bacteria</taxon>
        <taxon>Bacillati</taxon>
        <taxon>Bacillota</taxon>
        <taxon>Bacilli</taxon>
        <taxon>Bacillales</taxon>
        <taxon>Paenibacillaceae</taxon>
        <taxon>Aneurinibacillus group</taxon>
        <taxon>Aneurinibacillus</taxon>
    </lineage>
</organism>
<protein>
    <submittedName>
        <fullName evidence="1">Uncharacterized protein</fullName>
    </submittedName>
</protein>
<proteinExistence type="predicted"/>
<dbReference type="RefSeq" id="WP_139184965.1">
    <property type="nucleotide sequence ID" value="NZ_FNDE01000022.1"/>
</dbReference>
<reference evidence="1 2" key="1">
    <citation type="submission" date="2016-10" db="EMBL/GenBank/DDBJ databases">
        <authorList>
            <person name="de Groot N.N."/>
        </authorList>
    </citation>
    <scope>NUCLEOTIDE SEQUENCE [LARGE SCALE GENOMIC DNA]</scope>
    <source>
        <strain evidence="1 2">L 420-91</strain>
    </source>
</reference>
<evidence type="ECO:0000313" key="2">
    <source>
        <dbReference type="Proteomes" id="UP000198956"/>
    </source>
</evidence>
<dbReference type="AlphaFoldDB" id="A0A1G8C0I8"/>
<name>A0A1G8C0I8_ANETH</name>
<sequence>MLKIQRKESGNYEIEKILLSTFVFSVIFSVFLLGQGYHAHAEEGDCPYGDGIHRMAAKGTAVVKDENTGDYIFTGTFFKCKNCGDWIVVSGYPQSGGSIGKYITEGTITGSLREGFTIEVNPDYVYHTKDTKLPGYRFYKM</sequence>
<dbReference type="Proteomes" id="UP000198956">
    <property type="component" value="Unassembled WGS sequence"/>
</dbReference>
<accession>A0A1G8C0I8</accession>
<gene>
    <name evidence="1" type="ORF">SAMN04489735_102257</name>
</gene>
<evidence type="ECO:0000313" key="1">
    <source>
        <dbReference type="EMBL" id="SDH38905.1"/>
    </source>
</evidence>
<dbReference type="EMBL" id="FNDE01000022">
    <property type="protein sequence ID" value="SDH38905.1"/>
    <property type="molecule type" value="Genomic_DNA"/>
</dbReference>